<feature type="domain" description="Leucine-binding protein" evidence="5">
    <location>
        <begin position="30"/>
        <end position="378"/>
    </location>
</feature>
<protein>
    <submittedName>
        <fullName evidence="6">Branched-chain amino acid ABC transporter substrate-binding protein</fullName>
    </submittedName>
</protein>
<dbReference type="EMBL" id="CP042582">
    <property type="protein sequence ID" value="QEX23452.1"/>
    <property type="molecule type" value="Genomic_DNA"/>
</dbReference>
<evidence type="ECO:0000256" key="3">
    <source>
        <dbReference type="ARBA" id="ARBA00022970"/>
    </source>
</evidence>
<evidence type="ECO:0000259" key="5">
    <source>
        <dbReference type="Pfam" id="PF13458"/>
    </source>
</evidence>
<dbReference type="Proteomes" id="UP000325797">
    <property type="component" value="Chromosome"/>
</dbReference>
<evidence type="ECO:0000313" key="6">
    <source>
        <dbReference type="EMBL" id="QEX23452.1"/>
    </source>
</evidence>
<comment type="similarity">
    <text evidence="1">Belongs to the leucine-binding protein family.</text>
</comment>
<sequence length="394" mass="41896">MGLKFIGKVAALGLAATLLASAAVRADEKPIIIGAAIALSGDIAPYDDGPAKAMELAIDDINKSGGLLGRQIKIIYSDTKSDIAYGSTAAQDVIDKGADMVVVTCDYDYGGAAATVADSKNLIAFSTCAGDPKFGPSGIGPNAFTMATGSPGQAALMAEWAYQKKGWKTAYVLLDTSIAFDASWAATFQKRWVELAGKDNFLGQDTFGGEDTSIASQITRIKALPKQPDLIVICSFPPQGPGAIRQLRAAGLNQPLLGSESWDGDYWLEAVPDLSNMYIVTYGSIFGTDPRPEAQAFFKAFQDKFGTRPVTSHAMTGYGVIQAWTKAVTEAGTLDTDKVRDVLQSFKDVPTLVGPTSYTKDVHINMQRDMIVLGIQNGKHGNSEGVYRAQEVPQ</sequence>
<dbReference type="InterPro" id="IPR051010">
    <property type="entry name" value="BCAA_transport"/>
</dbReference>
<dbReference type="Gene3D" id="3.40.50.2300">
    <property type="match status" value="2"/>
</dbReference>
<dbReference type="OrthoDB" id="7374472at2"/>
<name>A0A5J6N0F0_9PROT</name>
<keyword evidence="3" id="KW-0029">Amino-acid transport</keyword>
<organism evidence="6 7">
    <name type="scientific">Hypericibacter adhaerens</name>
    <dbReference type="NCBI Taxonomy" id="2602016"/>
    <lineage>
        <taxon>Bacteria</taxon>
        <taxon>Pseudomonadati</taxon>
        <taxon>Pseudomonadota</taxon>
        <taxon>Alphaproteobacteria</taxon>
        <taxon>Rhodospirillales</taxon>
        <taxon>Dongiaceae</taxon>
        <taxon>Hypericibacter</taxon>
    </lineage>
</organism>
<dbReference type="PANTHER" id="PTHR30483">
    <property type="entry name" value="LEUCINE-SPECIFIC-BINDING PROTEIN"/>
    <property type="match status" value="1"/>
</dbReference>
<dbReference type="GO" id="GO:0006865">
    <property type="term" value="P:amino acid transport"/>
    <property type="evidence" value="ECO:0007669"/>
    <property type="project" value="UniProtKB-KW"/>
</dbReference>
<accession>A0A5J6N0F0</accession>
<reference evidence="6 7" key="1">
    <citation type="submission" date="2019-08" db="EMBL/GenBank/DDBJ databases">
        <title>Hyperibacter terrae gen. nov., sp. nov. and Hyperibacter viscosus sp. nov., two new members in the family Rhodospirillaceae isolated from the rhizosphere of Hypericum perforatum.</title>
        <authorList>
            <person name="Noviana Z."/>
        </authorList>
    </citation>
    <scope>NUCLEOTIDE SEQUENCE [LARGE SCALE GENOMIC DNA]</scope>
    <source>
        <strain evidence="6 7">R5959</strain>
    </source>
</reference>
<dbReference type="RefSeq" id="WP_151118826.1">
    <property type="nucleotide sequence ID" value="NZ_CP042582.1"/>
</dbReference>
<feature type="signal peptide" evidence="4">
    <location>
        <begin position="1"/>
        <end position="22"/>
    </location>
</feature>
<keyword evidence="2 4" id="KW-0732">Signal</keyword>
<dbReference type="InterPro" id="IPR028082">
    <property type="entry name" value="Peripla_BP_I"/>
</dbReference>
<dbReference type="PANTHER" id="PTHR30483:SF6">
    <property type="entry name" value="PERIPLASMIC BINDING PROTEIN OF ABC TRANSPORTER FOR NATURAL AMINO ACIDS"/>
    <property type="match status" value="1"/>
</dbReference>
<evidence type="ECO:0000256" key="4">
    <source>
        <dbReference type="SAM" id="SignalP"/>
    </source>
</evidence>
<dbReference type="InterPro" id="IPR028081">
    <property type="entry name" value="Leu-bd"/>
</dbReference>
<proteinExistence type="inferred from homology"/>
<keyword evidence="3" id="KW-0813">Transport</keyword>
<dbReference type="SUPFAM" id="SSF53822">
    <property type="entry name" value="Periplasmic binding protein-like I"/>
    <property type="match status" value="1"/>
</dbReference>
<keyword evidence="7" id="KW-1185">Reference proteome</keyword>
<dbReference type="AlphaFoldDB" id="A0A5J6N0F0"/>
<gene>
    <name evidence="6" type="ORF">FRZ61_33900</name>
</gene>
<evidence type="ECO:0000256" key="1">
    <source>
        <dbReference type="ARBA" id="ARBA00010062"/>
    </source>
</evidence>
<feature type="chain" id="PRO_5023915322" evidence="4">
    <location>
        <begin position="23"/>
        <end position="394"/>
    </location>
</feature>
<evidence type="ECO:0000256" key="2">
    <source>
        <dbReference type="ARBA" id="ARBA00022729"/>
    </source>
</evidence>
<evidence type="ECO:0000313" key="7">
    <source>
        <dbReference type="Proteomes" id="UP000325797"/>
    </source>
</evidence>
<dbReference type="KEGG" id="hadh:FRZ61_33900"/>
<dbReference type="Pfam" id="PF13458">
    <property type="entry name" value="Peripla_BP_6"/>
    <property type="match status" value="1"/>
</dbReference>